<name>A0ACB8Z1T7_CICIN</name>
<evidence type="ECO:0000313" key="1">
    <source>
        <dbReference type="EMBL" id="KAI3690235.1"/>
    </source>
</evidence>
<gene>
    <name evidence="1" type="ORF">L2E82_48212</name>
</gene>
<accession>A0ACB8Z1T7</accession>
<reference evidence="1 2" key="2">
    <citation type="journal article" date="2022" name="Mol. Ecol. Resour.">
        <title>The genomes of chicory, endive, great burdock and yacon provide insights into Asteraceae paleo-polyploidization history and plant inulin production.</title>
        <authorList>
            <person name="Fan W."/>
            <person name="Wang S."/>
            <person name="Wang H."/>
            <person name="Wang A."/>
            <person name="Jiang F."/>
            <person name="Liu H."/>
            <person name="Zhao H."/>
            <person name="Xu D."/>
            <person name="Zhang Y."/>
        </authorList>
    </citation>
    <scope>NUCLEOTIDE SEQUENCE [LARGE SCALE GENOMIC DNA]</scope>
    <source>
        <strain evidence="2">cv. Punajuju</strain>
        <tissue evidence="1">Leaves</tissue>
    </source>
</reference>
<keyword evidence="2" id="KW-1185">Reference proteome</keyword>
<organism evidence="1 2">
    <name type="scientific">Cichorium intybus</name>
    <name type="common">Chicory</name>
    <dbReference type="NCBI Taxonomy" id="13427"/>
    <lineage>
        <taxon>Eukaryota</taxon>
        <taxon>Viridiplantae</taxon>
        <taxon>Streptophyta</taxon>
        <taxon>Embryophyta</taxon>
        <taxon>Tracheophyta</taxon>
        <taxon>Spermatophyta</taxon>
        <taxon>Magnoliopsida</taxon>
        <taxon>eudicotyledons</taxon>
        <taxon>Gunneridae</taxon>
        <taxon>Pentapetalae</taxon>
        <taxon>asterids</taxon>
        <taxon>campanulids</taxon>
        <taxon>Asterales</taxon>
        <taxon>Asteraceae</taxon>
        <taxon>Cichorioideae</taxon>
        <taxon>Cichorieae</taxon>
        <taxon>Cichoriinae</taxon>
        <taxon>Cichorium</taxon>
    </lineage>
</organism>
<reference evidence="2" key="1">
    <citation type="journal article" date="2022" name="Mol. Ecol. Resour.">
        <title>The genomes of chicory, endive, great burdock and yacon provide insights into Asteraceae palaeo-polyploidization history and plant inulin production.</title>
        <authorList>
            <person name="Fan W."/>
            <person name="Wang S."/>
            <person name="Wang H."/>
            <person name="Wang A."/>
            <person name="Jiang F."/>
            <person name="Liu H."/>
            <person name="Zhao H."/>
            <person name="Xu D."/>
            <person name="Zhang Y."/>
        </authorList>
    </citation>
    <scope>NUCLEOTIDE SEQUENCE [LARGE SCALE GENOMIC DNA]</scope>
    <source>
        <strain evidence="2">cv. Punajuju</strain>
    </source>
</reference>
<protein>
    <submittedName>
        <fullName evidence="1">Uncharacterized protein</fullName>
    </submittedName>
</protein>
<dbReference type="EMBL" id="CM042017">
    <property type="protein sequence ID" value="KAI3690235.1"/>
    <property type="molecule type" value="Genomic_DNA"/>
</dbReference>
<evidence type="ECO:0000313" key="2">
    <source>
        <dbReference type="Proteomes" id="UP001055811"/>
    </source>
</evidence>
<dbReference type="Proteomes" id="UP001055811">
    <property type="component" value="Linkage Group LG09"/>
</dbReference>
<comment type="caution">
    <text evidence="1">The sequence shown here is derived from an EMBL/GenBank/DDBJ whole genome shotgun (WGS) entry which is preliminary data.</text>
</comment>
<sequence>MEAFLEEFPHIKNFNLKEVKSITGDFDKNNIIGQGGFGKVYKGVLSDSKGKIMVALKRLDRKYGQGDPEFWKEILMLSRYSHENLISLLGICDEDDEKILVYEHASHGSLDRHLRATTLTWRQRLKICLTAAKGLCYLHDPNGTQQRVIHRDIKSSNILLDESWNAKVSDMGLSKIGPANQPHTFLPTNVVGTPGYIDPLYMETYSLTKESDVYSFGVVLLEVLCGRQCFTYNNGHFQSLVGMWKRSYEQKELDQIIFKYLKQQMDPRSLETFLDIAYRCLQISREQRPQMYDVVEKLEMALGLQEIFEQVQPRVDYEEISKTAVVPLVYESEEELKMLLSKGIIVDGGKTWFMLNKNGENCVMISAAECLTLIEFALRRNPTYRPKKSTFPVDYDAPFCLQFKTHVKTHYLSPYITYTVYLVFNFFYGRMGYFELNYKLAGENKTWTVRIADKRENGWLMAELYQFTSDTRNVDLEITFECSTALVVDGIEFQPLERVEDEVLEDAKVDTQPISDTDWEQKLPIDWEEIIKWSKDSLQWTTKKELYSILLKGFLIKDGEEWLSLAKNGKKCHMLPAASLNLEKDEWSWRSSADSRFGQVAFNPYKRFYIDCRSNMLSPQTRYAIYLVYKLPENYPECELPVRVRFDGKLEHHWCIHLLQPQTPIIRPKVYQNTHNPFSRPKMKGLPRLRNDGWMEVQICEFRTGTCTTIWISKSLELAAANLSYFKGLVVEGIEFKPVDSCL</sequence>
<proteinExistence type="predicted"/>